<feature type="region of interest" description="Disordered" evidence="1">
    <location>
        <begin position="69"/>
        <end position="123"/>
    </location>
</feature>
<proteinExistence type="predicted"/>
<dbReference type="KEGG" id="vg:14010449"/>
<protein>
    <submittedName>
        <fullName evidence="2">SsDNA binding protein</fullName>
    </submittedName>
</protein>
<reference evidence="2 3" key="1">
    <citation type="journal article" date="2011" name="Appl. Environ. Microbiol.">
        <title>Novel Virulent and Broad-Host-Range Erwinia amylovora Bacteriophages Reveal a High Degree of Mosaicism and a Relationship to Enterobacteriaceae Phages.</title>
        <authorList>
            <person name="Born Y."/>
            <person name="Fieseler L."/>
            <person name="Marazzi J."/>
            <person name="Lurz R."/>
            <person name="Duffy B."/>
            <person name="Loessner M.J."/>
        </authorList>
    </citation>
    <scope>NUCLEOTIDE SEQUENCE [LARGE SCALE GENOMIC DNA]</scope>
</reference>
<feature type="compositionally biased region" description="Basic and acidic residues" evidence="1">
    <location>
        <begin position="17"/>
        <end position="31"/>
    </location>
</feature>
<name>G0YPW7_9CAUD</name>
<dbReference type="OrthoDB" id="10365at10239"/>
<evidence type="ECO:0000313" key="2">
    <source>
        <dbReference type="EMBL" id="AEJ81394.1"/>
    </source>
</evidence>
<sequence length="123" mass="13914">MSTKTFDDTNTGIIGKNDYKQKDTHPDQRGRCNVDGIWYWVSGWDKAANGRTFTSLAFTMMTQAEVDTMMEKRAAKQAPQQAAQQRQQPQQQQTQQQSAPQSQTPPPAQNSEPAMDFDDDIPF</sequence>
<dbReference type="EMBL" id="HQ728264">
    <property type="protein sequence ID" value="AEJ81394.1"/>
    <property type="molecule type" value="Genomic_DNA"/>
</dbReference>
<dbReference type="GeneID" id="14010449"/>
<evidence type="ECO:0000313" key="3">
    <source>
        <dbReference type="Proteomes" id="UP000008892"/>
    </source>
</evidence>
<feature type="region of interest" description="Disordered" evidence="1">
    <location>
        <begin position="1"/>
        <end position="31"/>
    </location>
</feature>
<accession>G0YPW7</accession>
<organism evidence="2 3">
    <name type="scientific">Erwinia phage vB_EamM-Y2</name>
    <dbReference type="NCBI Taxonomy" id="1051676"/>
    <lineage>
        <taxon>Viruses</taxon>
        <taxon>Duplodnaviria</taxon>
        <taxon>Heunggongvirae</taxon>
        <taxon>Uroviricota</taxon>
        <taxon>Caudoviricetes</taxon>
        <taxon>Chaseviridae</taxon>
        <taxon>Cleopatravirinae</taxon>
        <taxon>Loessnervirus</taxon>
        <taxon>Loessnervirus Y2</taxon>
    </lineage>
</organism>
<evidence type="ECO:0000256" key="1">
    <source>
        <dbReference type="SAM" id="MobiDB-lite"/>
    </source>
</evidence>
<feature type="compositionally biased region" description="Low complexity" evidence="1">
    <location>
        <begin position="76"/>
        <end position="102"/>
    </location>
</feature>
<keyword evidence="3" id="KW-1185">Reference proteome</keyword>
<feature type="compositionally biased region" description="Polar residues" evidence="1">
    <location>
        <begin position="1"/>
        <end position="12"/>
    </location>
</feature>
<dbReference type="RefSeq" id="YP_007004668.1">
    <property type="nucleotide sequence ID" value="NC_019504.1"/>
</dbReference>
<dbReference type="Proteomes" id="UP000008892">
    <property type="component" value="Segment"/>
</dbReference>